<proteinExistence type="predicted"/>
<evidence type="ECO:0000313" key="2">
    <source>
        <dbReference type="EMBL" id="XDI97858.1"/>
    </source>
</evidence>
<reference evidence="2" key="1">
    <citation type="submission" date="2024-06" db="EMBL/GenBank/DDBJ databases">
        <authorList>
            <person name="Agudelo-Romero P."/>
            <person name="Caparros-Martin J.A."/>
            <person name="Sharma A."/>
            <person name="Saladie M."/>
            <person name="Stick S.M."/>
            <person name="O'Gara F."/>
        </authorList>
    </citation>
    <scope>NUCLEOTIDE SEQUENCE</scope>
    <source>
        <strain evidence="2">VContig2</strain>
    </source>
</reference>
<dbReference type="EMBL" id="PP986816">
    <property type="protein sequence ID" value="XDI97858.1"/>
    <property type="molecule type" value="Genomic_DNA"/>
</dbReference>
<accession>A0AB39BYF1</accession>
<sequence length="60" mass="6541">MDCCGQLGQGRRKGRTSASPSARSWKPLRRRPASALVGWMARRARLSWPMSGSGTAQPGR</sequence>
<name>A0AB39BYF1_9CAUD</name>
<protein>
    <submittedName>
        <fullName evidence="2">Uncharacterized protein</fullName>
    </submittedName>
</protein>
<evidence type="ECO:0000256" key="1">
    <source>
        <dbReference type="SAM" id="MobiDB-lite"/>
    </source>
</evidence>
<feature type="region of interest" description="Disordered" evidence="1">
    <location>
        <begin position="1"/>
        <end position="29"/>
    </location>
</feature>
<organism evidence="2">
    <name type="scientific">Pakpunavirus sp</name>
    <dbReference type="NCBI Taxonomy" id="2833053"/>
    <lineage>
        <taxon>Viruses</taxon>
        <taxon>Duplodnaviria</taxon>
        <taxon>Heunggongvirae</taxon>
        <taxon>Uroviricota</taxon>
        <taxon>Caudoviricetes</taxon>
        <taxon>Vandenendeviridae</taxon>
        <taxon>Skurskavirinae</taxon>
        <taxon>Pakpunavirus</taxon>
    </lineage>
</organism>